<sequence>MIATLQQAGVKHNQEDIVRIGKTSDGKIVFLEKGKSGLRGSGLVHILEKHEADFAKRGISQEQIPDVVLAAVIQGQFVRYQTRRRELPREIYKVMFNDRIHYVAVSVSDNGYIVGANPVSD</sequence>
<gene>
    <name evidence="1" type="ORF">ACE1CC_11425</name>
</gene>
<name>A0ABV4X401_9CYAN</name>
<dbReference type="RefSeq" id="WP_413270583.1">
    <property type="nucleotide sequence ID" value="NZ_JBHFNQ010000090.1"/>
</dbReference>
<keyword evidence="2" id="KW-1185">Reference proteome</keyword>
<accession>A0ABV4X401</accession>
<protein>
    <submittedName>
        <fullName evidence="1">Uncharacterized protein</fullName>
    </submittedName>
</protein>
<proteinExistence type="predicted"/>
<dbReference type="EMBL" id="JBHFNQ010000090">
    <property type="protein sequence ID" value="MFB2877484.1"/>
    <property type="molecule type" value="Genomic_DNA"/>
</dbReference>
<evidence type="ECO:0000313" key="2">
    <source>
        <dbReference type="Proteomes" id="UP001576774"/>
    </source>
</evidence>
<comment type="caution">
    <text evidence="1">The sequence shown here is derived from an EMBL/GenBank/DDBJ whole genome shotgun (WGS) entry which is preliminary data.</text>
</comment>
<dbReference type="Proteomes" id="UP001576774">
    <property type="component" value="Unassembled WGS sequence"/>
</dbReference>
<organism evidence="1 2">
    <name type="scientific">Floridaenema aerugineum BLCC-F46</name>
    <dbReference type="NCBI Taxonomy" id="3153654"/>
    <lineage>
        <taxon>Bacteria</taxon>
        <taxon>Bacillati</taxon>
        <taxon>Cyanobacteriota</taxon>
        <taxon>Cyanophyceae</taxon>
        <taxon>Oscillatoriophycideae</taxon>
        <taxon>Aerosakkonematales</taxon>
        <taxon>Aerosakkonemataceae</taxon>
        <taxon>Floridanema</taxon>
        <taxon>Floridanema aerugineum</taxon>
    </lineage>
</organism>
<evidence type="ECO:0000313" key="1">
    <source>
        <dbReference type="EMBL" id="MFB2877484.1"/>
    </source>
</evidence>
<reference evidence="1 2" key="1">
    <citation type="submission" date="2024-09" db="EMBL/GenBank/DDBJ databases">
        <title>Floridaenema gen nov. (Aerosakkonemataceae, Aerosakkonematales ord. nov., Cyanobacteria) from benthic tropical and subtropical fresh waters, with the description of four new species.</title>
        <authorList>
            <person name="Moretto J.A."/>
            <person name="Berthold D.E."/>
            <person name="Lefler F.W."/>
            <person name="Huang I.-S."/>
            <person name="Laughinghouse H. IV."/>
        </authorList>
    </citation>
    <scope>NUCLEOTIDE SEQUENCE [LARGE SCALE GENOMIC DNA]</scope>
    <source>
        <strain evidence="1 2">BLCC-F46</strain>
    </source>
</reference>